<dbReference type="InterPro" id="IPR050682">
    <property type="entry name" value="ModA/WtpA"/>
</dbReference>
<dbReference type="Pfam" id="PF13531">
    <property type="entry name" value="SBP_bac_11"/>
    <property type="match status" value="1"/>
</dbReference>
<protein>
    <submittedName>
        <fullName evidence="1">Molybdate ABC transporter substrate-binding protein</fullName>
    </submittedName>
</protein>
<dbReference type="Gene3D" id="3.40.190.10">
    <property type="entry name" value="Periplasmic binding protein-like II"/>
    <property type="match status" value="2"/>
</dbReference>
<keyword evidence="2" id="KW-1185">Reference proteome</keyword>
<dbReference type="EMBL" id="JAGIYZ010000024">
    <property type="protein sequence ID" value="MBP0466227.1"/>
    <property type="molecule type" value="Genomic_DNA"/>
</dbReference>
<organism evidence="1 2">
    <name type="scientific">Roseomonas nitratireducens</name>
    <dbReference type="NCBI Taxonomy" id="2820810"/>
    <lineage>
        <taxon>Bacteria</taxon>
        <taxon>Pseudomonadati</taxon>
        <taxon>Pseudomonadota</taxon>
        <taxon>Alphaproteobacteria</taxon>
        <taxon>Acetobacterales</taxon>
        <taxon>Roseomonadaceae</taxon>
        <taxon>Roseomonas</taxon>
    </lineage>
</organism>
<dbReference type="Proteomes" id="UP000680815">
    <property type="component" value="Unassembled WGS sequence"/>
</dbReference>
<evidence type="ECO:0000313" key="1">
    <source>
        <dbReference type="EMBL" id="MBP0466227.1"/>
    </source>
</evidence>
<reference evidence="1 2" key="1">
    <citation type="submission" date="2021-03" db="EMBL/GenBank/DDBJ databases">
        <authorList>
            <person name="So Y."/>
        </authorList>
    </citation>
    <scope>NUCLEOTIDE SEQUENCE [LARGE SCALE GENOMIC DNA]</scope>
    <source>
        <strain evidence="1 2">PWR1</strain>
    </source>
</reference>
<proteinExistence type="predicted"/>
<sequence length="254" mass="26165">MPAAAEPVHLAAAGSLRAALAEVATAFAASQGGAPVAQTYAPSGLLRQRIAAGEPFEAFASANMEHPQAVGRERGRPTVLFARNGLCAIARPGLAVTSATLLDRMLDPAVRLGASTPRADPAGDYAFAAFARADASRPGARAALEAKALTLTGGPDSARPPAGRDLYAWQFEREGGADLFLTYCTNAVLARAANPALRQVPLPEELAVGADYGLVVLGDRPEAARFAFFLLSPEGQAILDRHGFVAPGLSAPSP</sequence>
<dbReference type="PANTHER" id="PTHR30632:SF0">
    <property type="entry name" value="SULFATE-BINDING PROTEIN"/>
    <property type="match status" value="1"/>
</dbReference>
<gene>
    <name evidence="1" type="ORF">J5Y09_20035</name>
</gene>
<dbReference type="NCBIfam" id="NF002917">
    <property type="entry name" value="PRK03537.1-3"/>
    <property type="match status" value="1"/>
</dbReference>
<comment type="caution">
    <text evidence="1">The sequence shown here is derived from an EMBL/GenBank/DDBJ whole genome shotgun (WGS) entry which is preliminary data.</text>
</comment>
<dbReference type="PANTHER" id="PTHR30632">
    <property type="entry name" value="MOLYBDATE-BINDING PERIPLASMIC PROTEIN"/>
    <property type="match status" value="1"/>
</dbReference>
<accession>A0ABS4B072</accession>
<name>A0ABS4B072_9PROT</name>
<evidence type="ECO:0000313" key="2">
    <source>
        <dbReference type="Proteomes" id="UP000680815"/>
    </source>
</evidence>
<dbReference type="SUPFAM" id="SSF53850">
    <property type="entry name" value="Periplasmic binding protein-like II"/>
    <property type="match status" value="1"/>
</dbReference>